<proteinExistence type="predicted"/>
<evidence type="ECO:0000313" key="2">
    <source>
        <dbReference type="Proteomes" id="UP001239111"/>
    </source>
</evidence>
<organism evidence="1 2">
    <name type="scientific">Eretmocerus hayati</name>
    <dbReference type="NCBI Taxonomy" id="131215"/>
    <lineage>
        <taxon>Eukaryota</taxon>
        <taxon>Metazoa</taxon>
        <taxon>Ecdysozoa</taxon>
        <taxon>Arthropoda</taxon>
        <taxon>Hexapoda</taxon>
        <taxon>Insecta</taxon>
        <taxon>Pterygota</taxon>
        <taxon>Neoptera</taxon>
        <taxon>Endopterygota</taxon>
        <taxon>Hymenoptera</taxon>
        <taxon>Apocrita</taxon>
        <taxon>Proctotrupomorpha</taxon>
        <taxon>Chalcidoidea</taxon>
        <taxon>Aphelinidae</taxon>
        <taxon>Aphelininae</taxon>
        <taxon>Eretmocerus</taxon>
    </lineage>
</organism>
<reference evidence="1" key="1">
    <citation type="submission" date="2023-04" db="EMBL/GenBank/DDBJ databases">
        <title>A chromosome-level genome assembly of the parasitoid wasp Eretmocerus hayati.</title>
        <authorList>
            <person name="Zhong Y."/>
            <person name="Liu S."/>
            <person name="Liu Y."/>
        </authorList>
    </citation>
    <scope>NUCLEOTIDE SEQUENCE</scope>
    <source>
        <strain evidence="1">ZJU_SS_LIU_2023</strain>
    </source>
</reference>
<dbReference type="EMBL" id="CM056743">
    <property type="protein sequence ID" value="KAJ8669021.1"/>
    <property type="molecule type" value="Genomic_DNA"/>
</dbReference>
<keyword evidence="2" id="KW-1185">Reference proteome</keyword>
<gene>
    <name evidence="1" type="ORF">QAD02_000280</name>
</gene>
<sequence length="519" mass="59535">MEICEQTQRPREKPPSILDIKNKIRLSHDECCNCCCCKIPEFKAYRYIQPERRKSFQPEKCYVKSDVPLEDQTTYKLSFWPGPIERQKPFVPEGCLTVAPGRITHDTTHKMSYVGNWCVKPQGKIQPCARNLFGRGPMQRCTTQKCDFRWLYGARAQPYNTRGNICFPKDCLSDDTTYKLSFFPADCVNQTKSFKPERVYEPSDAPLGDHTTYRLSFFPTEPGKKEEYPWKPNQKYEQPTTPLEGCTTYKLSYWPQCAEKVQPMTQKENENLLNRGPCFDDNTTYCLSYFGSTGEKVEQVKPEGNLTVSKCPMTHDTINKMSYLGNWCPKPQKRIQPCTRQLLGRGPMQDCTTQKCDFRWLCGEKLVPTKPEGNLVFSPAPLECCTTNKLSYMRNCPEALIPNESYKPVRKYCPSDARMDTDTINQLSYQPFDGIPKVDKPWAGKNTWHKPTDPIDDNTTSKLSYMPPGILVPYCEDDEPICPPAPKSCSSSMQPQVSSSNQTPCICEYSRFAIFMISI</sequence>
<evidence type="ECO:0000313" key="1">
    <source>
        <dbReference type="EMBL" id="KAJ8669021.1"/>
    </source>
</evidence>
<protein>
    <submittedName>
        <fullName evidence="1">Uncharacterized protein</fullName>
    </submittedName>
</protein>
<comment type="caution">
    <text evidence="1">The sequence shown here is derived from an EMBL/GenBank/DDBJ whole genome shotgun (WGS) entry which is preliminary data.</text>
</comment>
<accession>A0ACC2ND52</accession>
<name>A0ACC2ND52_9HYME</name>
<dbReference type="Proteomes" id="UP001239111">
    <property type="component" value="Chromosome 3"/>
</dbReference>